<dbReference type="GeneID" id="5725031"/>
<evidence type="ECO:0008006" key="3">
    <source>
        <dbReference type="Google" id="ProtNLM"/>
    </source>
</evidence>
<dbReference type="CDD" id="cd07822">
    <property type="entry name" value="SRPBCC_4"/>
    <property type="match status" value="1"/>
</dbReference>
<name>A0A2K3D7X6_CHLRE</name>
<dbReference type="RefSeq" id="XP_001699481.2">
    <property type="nucleotide sequence ID" value="XM_001699429.2"/>
</dbReference>
<dbReference type="PANTHER" id="PTHR36166:SF1">
    <property type="entry name" value="SRPBCC DOMAIN-CONTAINING PROTEIN"/>
    <property type="match status" value="1"/>
</dbReference>
<dbReference type="OrthoDB" id="509124at2759"/>
<organism evidence="1 2">
    <name type="scientific">Chlamydomonas reinhardtii</name>
    <name type="common">Chlamydomonas smithii</name>
    <dbReference type="NCBI Taxonomy" id="3055"/>
    <lineage>
        <taxon>Eukaryota</taxon>
        <taxon>Viridiplantae</taxon>
        <taxon>Chlorophyta</taxon>
        <taxon>core chlorophytes</taxon>
        <taxon>Chlorophyceae</taxon>
        <taxon>CS clade</taxon>
        <taxon>Chlamydomonadales</taxon>
        <taxon>Chlamydomonadaceae</taxon>
        <taxon>Chlamydomonas</taxon>
    </lineage>
</organism>
<dbReference type="Proteomes" id="UP000006906">
    <property type="component" value="Chromosome 11"/>
</dbReference>
<evidence type="ECO:0000313" key="1">
    <source>
        <dbReference type="EMBL" id="PNW76639.1"/>
    </source>
</evidence>
<dbReference type="Gramene" id="PNW76639">
    <property type="protein sequence ID" value="PNW76639"/>
    <property type="gene ID" value="CHLRE_11g467760v5"/>
</dbReference>
<dbReference type="PANTHER" id="PTHR36166">
    <property type="entry name" value="CHROMOSOME 9, WHOLE GENOME SHOTGUN SEQUENCE"/>
    <property type="match status" value="1"/>
</dbReference>
<dbReference type="KEGG" id="cre:CHLRE_11g467760v5"/>
<dbReference type="InterPro" id="IPR023393">
    <property type="entry name" value="START-like_dom_sf"/>
</dbReference>
<dbReference type="Pfam" id="PF10604">
    <property type="entry name" value="Polyketide_cyc2"/>
    <property type="match status" value="1"/>
</dbReference>
<dbReference type="Gene3D" id="3.30.530.20">
    <property type="match status" value="1"/>
</dbReference>
<dbReference type="ExpressionAtlas" id="A0A2K3D7X6">
    <property type="expression patterns" value="baseline and differential"/>
</dbReference>
<proteinExistence type="predicted"/>
<dbReference type="PaxDb" id="3055-EDO98544"/>
<dbReference type="InterPro" id="IPR019587">
    <property type="entry name" value="Polyketide_cyclase/dehydratase"/>
</dbReference>
<accession>A0A2K3D7X6</accession>
<sequence length="149" mass="16688">MALRTQIEIEAPIDRVWGVMSDLPNWSNFNSFLKVDPLPAGPLKPGQSLDVSFKPPGAKSATKMQPKVVAFEPGSKELRWRGKLFNTDLFFVGEHFFQLKEMGPKKTLLLHGEDFKGCLVPLLGGMLKDTEKGFLDFNQGLKRAAEQQK</sequence>
<reference evidence="1 2" key="1">
    <citation type="journal article" date="2007" name="Science">
        <title>The Chlamydomonas genome reveals the evolution of key animal and plant functions.</title>
        <authorList>
            <person name="Merchant S.S."/>
            <person name="Prochnik S.E."/>
            <person name="Vallon O."/>
            <person name="Harris E.H."/>
            <person name="Karpowicz S.J."/>
            <person name="Witman G.B."/>
            <person name="Terry A."/>
            <person name="Salamov A."/>
            <person name="Fritz-Laylin L.K."/>
            <person name="Marechal-Drouard L."/>
            <person name="Marshall W.F."/>
            <person name="Qu L.H."/>
            <person name="Nelson D.R."/>
            <person name="Sanderfoot A.A."/>
            <person name="Spalding M.H."/>
            <person name="Kapitonov V.V."/>
            <person name="Ren Q."/>
            <person name="Ferris P."/>
            <person name="Lindquist E."/>
            <person name="Shapiro H."/>
            <person name="Lucas S.M."/>
            <person name="Grimwood J."/>
            <person name="Schmutz J."/>
            <person name="Cardol P."/>
            <person name="Cerutti H."/>
            <person name="Chanfreau G."/>
            <person name="Chen C.L."/>
            <person name="Cognat V."/>
            <person name="Croft M.T."/>
            <person name="Dent R."/>
            <person name="Dutcher S."/>
            <person name="Fernandez E."/>
            <person name="Fukuzawa H."/>
            <person name="Gonzalez-Ballester D."/>
            <person name="Gonzalez-Halphen D."/>
            <person name="Hallmann A."/>
            <person name="Hanikenne M."/>
            <person name="Hippler M."/>
            <person name="Inwood W."/>
            <person name="Jabbari K."/>
            <person name="Kalanon M."/>
            <person name="Kuras R."/>
            <person name="Lefebvre P.A."/>
            <person name="Lemaire S.D."/>
            <person name="Lobanov A.V."/>
            <person name="Lohr M."/>
            <person name="Manuell A."/>
            <person name="Meier I."/>
            <person name="Mets L."/>
            <person name="Mittag M."/>
            <person name="Mittelmeier T."/>
            <person name="Moroney J.V."/>
            <person name="Moseley J."/>
            <person name="Napoli C."/>
            <person name="Nedelcu A.M."/>
            <person name="Niyogi K."/>
            <person name="Novoselov S.V."/>
            <person name="Paulsen I.T."/>
            <person name="Pazour G."/>
            <person name="Purton S."/>
            <person name="Ral J.P."/>
            <person name="Riano-Pachon D.M."/>
            <person name="Riekhof W."/>
            <person name="Rymarquis L."/>
            <person name="Schroda M."/>
            <person name="Stern D."/>
            <person name="Umen J."/>
            <person name="Willows R."/>
            <person name="Wilson N."/>
            <person name="Zimmer S.L."/>
            <person name="Allmer J."/>
            <person name="Balk J."/>
            <person name="Bisova K."/>
            <person name="Chen C.J."/>
            <person name="Elias M."/>
            <person name="Gendler K."/>
            <person name="Hauser C."/>
            <person name="Lamb M.R."/>
            <person name="Ledford H."/>
            <person name="Long J.C."/>
            <person name="Minagawa J."/>
            <person name="Page M.D."/>
            <person name="Pan J."/>
            <person name="Pootakham W."/>
            <person name="Roje S."/>
            <person name="Rose A."/>
            <person name="Stahlberg E."/>
            <person name="Terauchi A.M."/>
            <person name="Yang P."/>
            <person name="Ball S."/>
            <person name="Bowler C."/>
            <person name="Dieckmann C.L."/>
            <person name="Gladyshev V.N."/>
            <person name="Green P."/>
            <person name="Jorgensen R."/>
            <person name="Mayfield S."/>
            <person name="Mueller-Roeber B."/>
            <person name="Rajamani S."/>
            <person name="Sayre R.T."/>
            <person name="Brokstein P."/>
            <person name="Dubchak I."/>
            <person name="Goodstein D."/>
            <person name="Hornick L."/>
            <person name="Huang Y.W."/>
            <person name="Jhaveri J."/>
            <person name="Luo Y."/>
            <person name="Martinez D."/>
            <person name="Ngau W.C."/>
            <person name="Otillar B."/>
            <person name="Poliakov A."/>
            <person name="Porter A."/>
            <person name="Szajkowski L."/>
            <person name="Werner G."/>
            <person name="Zhou K."/>
            <person name="Grigoriev I.V."/>
            <person name="Rokhsar D.S."/>
            <person name="Grossman A.R."/>
        </authorList>
    </citation>
    <scope>NUCLEOTIDE SEQUENCE [LARGE SCALE GENOMIC DNA]</scope>
    <source>
        <strain evidence="2">CC-503</strain>
    </source>
</reference>
<gene>
    <name evidence="1" type="ORF">CHLRE_11g467760v5</name>
</gene>
<dbReference type="STRING" id="3055.A0A2K3D7X6"/>
<protein>
    <recommendedName>
        <fullName evidence="3">SRPBCC domain-containing protein</fullName>
    </recommendedName>
</protein>
<dbReference type="AlphaFoldDB" id="A0A2K3D7X6"/>
<dbReference type="InParanoid" id="A0A2K3D7X6"/>
<keyword evidence="2" id="KW-1185">Reference proteome</keyword>
<evidence type="ECO:0000313" key="2">
    <source>
        <dbReference type="Proteomes" id="UP000006906"/>
    </source>
</evidence>
<dbReference type="EMBL" id="CM008972">
    <property type="protein sequence ID" value="PNW76639.1"/>
    <property type="molecule type" value="Genomic_DNA"/>
</dbReference>
<dbReference type="SUPFAM" id="SSF55961">
    <property type="entry name" value="Bet v1-like"/>
    <property type="match status" value="1"/>
</dbReference>